<reference evidence="1" key="2">
    <citation type="submission" date="2020-07" db="EMBL/GenBank/DDBJ databases">
        <authorList>
            <person name="Vera ALvarez R."/>
            <person name="Arias-Moreno D.M."/>
            <person name="Jimenez-Jacinto V."/>
            <person name="Jimenez-Bremont J.F."/>
            <person name="Swaminathan K."/>
            <person name="Moose S.P."/>
            <person name="Guerrero-Gonzalez M.L."/>
            <person name="Marino-Ramirez L."/>
            <person name="Landsman D."/>
            <person name="Rodriguez-Kessler M."/>
            <person name="Delgado-Sanchez P."/>
        </authorList>
    </citation>
    <scope>NUCLEOTIDE SEQUENCE</scope>
    <source>
        <tissue evidence="1">Cladode</tissue>
    </source>
</reference>
<accession>A0A7C8Z1Z0</accession>
<sequence length="188" mass="20962">MDSMISTNYKNKCARSVTRNEFSSEDSAWSFYIEDSVASSNMEDASVSCESKFSSTFSDADSLPKKMYVGDGYPTSTRYICKRRKTEVTFVDDELEDTATSSPTCNSEVYELEKLCGKLRGTGYDLNMLKDVDQLSEYGNSAAHQERGNSSNQSDEVVLSGFIGSNICYKGLRERGLCLIPVSMLFNF</sequence>
<dbReference type="GO" id="GO:0010089">
    <property type="term" value="P:xylem development"/>
    <property type="evidence" value="ECO:0007669"/>
    <property type="project" value="InterPro"/>
</dbReference>
<reference evidence="1" key="1">
    <citation type="journal article" date="2013" name="J. Plant Res.">
        <title>Effect of fungi and light on seed germination of three Opuntia species from semiarid lands of central Mexico.</title>
        <authorList>
            <person name="Delgado-Sanchez P."/>
            <person name="Jimenez-Bremont J.F."/>
            <person name="Guerrero-Gonzalez Mde L."/>
            <person name="Flores J."/>
        </authorList>
    </citation>
    <scope>NUCLEOTIDE SEQUENCE</scope>
    <source>
        <tissue evidence="1">Cladode</tissue>
    </source>
</reference>
<organism evidence="1">
    <name type="scientific">Opuntia streptacantha</name>
    <name type="common">Prickly pear cactus</name>
    <name type="synonym">Opuntia cardona</name>
    <dbReference type="NCBI Taxonomy" id="393608"/>
    <lineage>
        <taxon>Eukaryota</taxon>
        <taxon>Viridiplantae</taxon>
        <taxon>Streptophyta</taxon>
        <taxon>Embryophyta</taxon>
        <taxon>Tracheophyta</taxon>
        <taxon>Spermatophyta</taxon>
        <taxon>Magnoliopsida</taxon>
        <taxon>eudicotyledons</taxon>
        <taxon>Gunneridae</taxon>
        <taxon>Pentapetalae</taxon>
        <taxon>Caryophyllales</taxon>
        <taxon>Cactineae</taxon>
        <taxon>Cactaceae</taxon>
        <taxon>Opuntioideae</taxon>
        <taxon>Opuntia</taxon>
    </lineage>
</organism>
<dbReference type="PANTHER" id="PTHR33974">
    <property type="entry name" value="VASCULAR-RELATED UNKNOWN PROTEIN 1-RELATED"/>
    <property type="match status" value="1"/>
</dbReference>
<dbReference type="EMBL" id="GISG01078274">
    <property type="protein sequence ID" value="MBA4631574.1"/>
    <property type="molecule type" value="Transcribed_RNA"/>
</dbReference>
<dbReference type="EMBL" id="GISG01078272">
    <property type="protein sequence ID" value="MBA4631572.1"/>
    <property type="molecule type" value="Transcribed_RNA"/>
</dbReference>
<protein>
    <submittedName>
        <fullName evidence="1">Uncharacterized protein</fullName>
    </submittedName>
</protein>
<name>A0A7C8Z1Z0_OPUST</name>
<dbReference type="PANTHER" id="PTHR33974:SF25">
    <property type="entry name" value="SMALL PHOSPHATASE-LIKE PROTEIN 2, PUTATIVE-RELATED"/>
    <property type="match status" value="1"/>
</dbReference>
<dbReference type="EMBL" id="GISG01078275">
    <property type="protein sequence ID" value="MBA4631575.1"/>
    <property type="molecule type" value="Transcribed_RNA"/>
</dbReference>
<proteinExistence type="predicted"/>
<evidence type="ECO:0000313" key="1">
    <source>
        <dbReference type="EMBL" id="MBA4631575.1"/>
    </source>
</evidence>
<dbReference type="InterPro" id="IPR039280">
    <property type="entry name" value="VUP"/>
</dbReference>
<dbReference type="AlphaFoldDB" id="A0A7C8Z1Z0"/>